<reference evidence="6" key="2">
    <citation type="submission" date="2025-09" db="UniProtKB">
        <authorList>
            <consortium name="Ensembl"/>
        </authorList>
    </citation>
    <scope>IDENTIFICATION</scope>
</reference>
<keyword evidence="7" id="KW-1185">Reference proteome</keyword>
<dbReference type="AlphaFoldDB" id="A0A8B9EZI2"/>
<sequence>CSQPGQLTAVHAFVTALVGPAIGTAVGIGEAPVGTGSGLSVVVVPATLYTLGFTAGGIAAGSVAAKLMSAAAIANGGGVAAGSLVAIGQSLGERSWSGGTCAGFIAGVHAGVVVEPQQPSAHRWCESPETVGKARIHDVGGRAGTC</sequence>
<evidence type="ECO:0000256" key="1">
    <source>
        <dbReference type="ARBA" id="ARBA00004141"/>
    </source>
</evidence>
<comment type="subcellular location">
    <subcellularLocation>
        <location evidence="1">Membrane</location>
        <topology evidence="1">Multi-pass membrane protein</topology>
    </subcellularLocation>
</comment>
<evidence type="ECO:0000256" key="5">
    <source>
        <dbReference type="ARBA" id="ARBA00023136"/>
    </source>
</evidence>
<dbReference type="Gene3D" id="6.10.110.10">
    <property type="match status" value="1"/>
</dbReference>
<dbReference type="GO" id="GO:0001836">
    <property type="term" value="P:release of cytochrome c from mitochondria"/>
    <property type="evidence" value="ECO:0007669"/>
    <property type="project" value="TreeGrafter"/>
</dbReference>
<evidence type="ECO:0000256" key="2">
    <source>
        <dbReference type="ARBA" id="ARBA00007262"/>
    </source>
</evidence>
<keyword evidence="3" id="KW-0812">Transmembrane</keyword>
<name>A0A8B9EZI2_9PSIT</name>
<evidence type="ECO:0000313" key="6">
    <source>
        <dbReference type="Ensembl" id="ENSACOP00000002453.1"/>
    </source>
</evidence>
<dbReference type="InterPro" id="IPR038213">
    <property type="entry name" value="IFI6/IFI27-like_sf"/>
</dbReference>
<dbReference type="GO" id="GO:0031966">
    <property type="term" value="C:mitochondrial membrane"/>
    <property type="evidence" value="ECO:0007669"/>
    <property type="project" value="TreeGrafter"/>
</dbReference>
<keyword evidence="4" id="KW-1133">Transmembrane helix</keyword>
<accession>A0A8B9EZI2</accession>
<dbReference type="GO" id="GO:0097193">
    <property type="term" value="P:intrinsic apoptotic signaling pathway"/>
    <property type="evidence" value="ECO:0007669"/>
    <property type="project" value="TreeGrafter"/>
</dbReference>
<organism evidence="6 7">
    <name type="scientific">Amazona collaria</name>
    <name type="common">yellow-billed parrot</name>
    <dbReference type="NCBI Taxonomy" id="241587"/>
    <lineage>
        <taxon>Eukaryota</taxon>
        <taxon>Metazoa</taxon>
        <taxon>Chordata</taxon>
        <taxon>Craniata</taxon>
        <taxon>Vertebrata</taxon>
        <taxon>Euteleostomi</taxon>
        <taxon>Archelosauria</taxon>
        <taxon>Archosauria</taxon>
        <taxon>Dinosauria</taxon>
        <taxon>Saurischia</taxon>
        <taxon>Theropoda</taxon>
        <taxon>Coelurosauria</taxon>
        <taxon>Aves</taxon>
        <taxon>Neognathae</taxon>
        <taxon>Neoaves</taxon>
        <taxon>Telluraves</taxon>
        <taxon>Australaves</taxon>
        <taxon>Psittaciformes</taxon>
        <taxon>Psittacidae</taxon>
        <taxon>Amazona</taxon>
    </lineage>
</organism>
<keyword evidence="5" id="KW-0472">Membrane</keyword>
<comment type="similarity">
    <text evidence="2">Belongs to the IFI6/IFI27 family.</text>
</comment>
<protein>
    <submittedName>
        <fullName evidence="6">Uncharacterized protein</fullName>
    </submittedName>
</protein>
<dbReference type="InterPro" id="IPR009311">
    <property type="entry name" value="IFI6/IFI27-like"/>
</dbReference>
<reference evidence="6" key="1">
    <citation type="submission" date="2025-08" db="UniProtKB">
        <authorList>
            <consortium name="Ensembl"/>
        </authorList>
    </citation>
    <scope>IDENTIFICATION</scope>
</reference>
<dbReference type="Pfam" id="PF06140">
    <property type="entry name" value="Ifi-6-16"/>
    <property type="match status" value="1"/>
</dbReference>
<dbReference type="Proteomes" id="UP000694522">
    <property type="component" value="Unplaced"/>
</dbReference>
<proteinExistence type="inferred from homology"/>
<evidence type="ECO:0000256" key="3">
    <source>
        <dbReference type="ARBA" id="ARBA00022692"/>
    </source>
</evidence>
<dbReference type="PANTHER" id="PTHR16932">
    <property type="entry name" value="INTERFERON ALPHA-INDUCIBLE PROTEIN 27"/>
    <property type="match status" value="1"/>
</dbReference>
<dbReference type="PANTHER" id="PTHR16932:SF25">
    <property type="entry name" value="INTERFERON ALPHA-INDUCIBLE PROTEIN 6"/>
    <property type="match status" value="1"/>
</dbReference>
<evidence type="ECO:0000313" key="7">
    <source>
        <dbReference type="Proteomes" id="UP000694522"/>
    </source>
</evidence>
<evidence type="ECO:0000256" key="4">
    <source>
        <dbReference type="ARBA" id="ARBA00022989"/>
    </source>
</evidence>
<dbReference type="Ensembl" id="ENSACOT00000002533.1">
    <property type="protein sequence ID" value="ENSACOP00000002453.1"/>
    <property type="gene ID" value="ENSACOG00000001735.1"/>
</dbReference>